<dbReference type="InterPro" id="IPR029035">
    <property type="entry name" value="DHS-like_NAD/FAD-binding_dom"/>
</dbReference>
<keyword evidence="9" id="KW-1185">Reference proteome</keyword>
<sequence>MATESSLTGAAAVVGALRGNGVETVFGIPGTHNLELYRQLASSDIRHVAPRHEQGGGYAADAYARVSGRPGVCVTTSGPGLTNIATAAATAYADSVPLLVISPGAPLGQERADVGWLHEVKDQRAAMDALYDRSVRVSSPAQAAAVIHETFARWRVERPRPVHLELPLDVLESPWDGAAPGPLESAALLPSAGVLAGAAAALRGASTPLIVLGGGARDACAQAVRLAELLGAPVATSVSGKGVVPESHPLSLGAGVGLGPVQEAIEAADVLLVAGSELADSDLWGVRLHPRGTVIRVDVDLRQLHKNVPADIAVHGDAATVLGALADSLADARGDTPRDTPGGIQAASPGGARDDVLGGRAPGRHGQERAARVRAAAEEAAMSVGAAWRPVQEVLRDCLPEDTIVAGDSAQVSYFGTVPFWPMDAPRRFVYPTGYATLGYAVPAAIGAKLAAQDRTVIALAGDGGTLFSVQELAVAAELRLSLPVIVMNNHGYAEIREEMLARNIPPVAVDIDGIDFPALGRAFGGRGERVADLAELPAALKRALDVNGPTVIEVTVDGSGSSAT</sequence>
<dbReference type="Pfam" id="PF02775">
    <property type="entry name" value="TPP_enzyme_C"/>
    <property type="match status" value="1"/>
</dbReference>
<dbReference type="SUPFAM" id="SSF52518">
    <property type="entry name" value="Thiamin diphosphate-binding fold (THDP-binding)"/>
    <property type="match status" value="2"/>
</dbReference>
<feature type="domain" description="Thiamine pyrophosphate enzyme TPP-binding" evidence="6">
    <location>
        <begin position="420"/>
        <end position="555"/>
    </location>
</feature>
<feature type="region of interest" description="Disordered" evidence="4">
    <location>
        <begin position="333"/>
        <end position="365"/>
    </location>
</feature>
<evidence type="ECO:0000259" key="6">
    <source>
        <dbReference type="Pfam" id="PF02775"/>
    </source>
</evidence>
<comment type="caution">
    <text evidence="8">The sequence shown here is derived from an EMBL/GenBank/DDBJ whole genome shotgun (WGS) entry which is preliminary data.</text>
</comment>
<dbReference type="EC" id="2.2.1.6" evidence="8"/>
<evidence type="ECO:0000313" key="8">
    <source>
        <dbReference type="EMBL" id="MBB3725955.1"/>
    </source>
</evidence>
<dbReference type="Pfam" id="PF02776">
    <property type="entry name" value="TPP_enzyme_N"/>
    <property type="match status" value="1"/>
</dbReference>
<dbReference type="Gene3D" id="3.40.50.970">
    <property type="match status" value="2"/>
</dbReference>
<organism evidence="8 9">
    <name type="scientific">Nonomuraea dietziae</name>
    <dbReference type="NCBI Taxonomy" id="65515"/>
    <lineage>
        <taxon>Bacteria</taxon>
        <taxon>Bacillati</taxon>
        <taxon>Actinomycetota</taxon>
        <taxon>Actinomycetes</taxon>
        <taxon>Streptosporangiales</taxon>
        <taxon>Streptosporangiaceae</taxon>
        <taxon>Nonomuraea</taxon>
    </lineage>
</organism>
<dbReference type="Gene3D" id="3.40.50.1220">
    <property type="entry name" value="TPP-binding domain"/>
    <property type="match status" value="1"/>
</dbReference>
<dbReference type="EMBL" id="JACIBV010000001">
    <property type="protein sequence ID" value="MBB3725955.1"/>
    <property type="molecule type" value="Genomic_DNA"/>
</dbReference>
<evidence type="ECO:0000256" key="4">
    <source>
        <dbReference type="SAM" id="MobiDB-lite"/>
    </source>
</evidence>
<reference evidence="8 9" key="1">
    <citation type="submission" date="2020-08" db="EMBL/GenBank/DDBJ databases">
        <title>Sequencing the genomes of 1000 actinobacteria strains.</title>
        <authorList>
            <person name="Klenk H.-P."/>
        </authorList>
    </citation>
    <scope>NUCLEOTIDE SEQUENCE [LARGE SCALE GENOMIC DNA]</scope>
    <source>
        <strain evidence="8 9">DSM 44320</strain>
    </source>
</reference>
<dbReference type="CDD" id="cd07035">
    <property type="entry name" value="TPP_PYR_POX_like"/>
    <property type="match status" value="1"/>
</dbReference>
<evidence type="ECO:0000256" key="2">
    <source>
        <dbReference type="ARBA" id="ARBA00023052"/>
    </source>
</evidence>
<dbReference type="GO" id="GO:0050660">
    <property type="term" value="F:flavin adenine dinucleotide binding"/>
    <property type="evidence" value="ECO:0007669"/>
    <property type="project" value="TreeGrafter"/>
</dbReference>
<dbReference type="GO" id="GO:0009099">
    <property type="term" value="P:L-valine biosynthetic process"/>
    <property type="evidence" value="ECO:0007669"/>
    <property type="project" value="TreeGrafter"/>
</dbReference>
<dbReference type="InterPro" id="IPR045229">
    <property type="entry name" value="TPP_enz"/>
</dbReference>
<dbReference type="NCBIfam" id="NF005712">
    <property type="entry name" value="PRK07524.1"/>
    <property type="match status" value="1"/>
</dbReference>
<dbReference type="Pfam" id="PF00205">
    <property type="entry name" value="TPP_enzyme_M"/>
    <property type="match status" value="1"/>
</dbReference>
<keyword evidence="8" id="KW-0808">Transferase</keyword>
<dbReference type="SUPFAM" id="SSF52467">
    <property type="entry name" value="DHS-like NAD/FAD-binding domain"/>
    <property type="match status" value="1"/>
</dbReference>
<gene>
    <name evidence="8" type="ORF">FHR33_001815</name>
</gene>
<dbReference type="Proteomes" id="UP000579945">
    <property type="component" value="Unassembled WGS sequence"/>
</dbReference>
<evidence type="ECO:0000256" key="1">
    <source>
        <dbReference type="ARBA" id="ARBA00007812"/>
    </source>
</evidence>
<dbReference type="GO" id="GO:0005948">
    <property type="term" value="C:acetolactate synthase complex"/>
    <property type="evidence" value="ECO:0007669"/>
    <property type="project" value="TreeGrafter"/>
</dbReference>
<dbReference type="AlphaFoldDB" id="A0A7W5V6T7"/>
<dbReference type="GO" id="GO:0003984">
    <property type="term" value="F:acetolactate synthase activity"/>
    <property type="evidence" value="ECO:0007669"/>
    <property type="project" value="UniProtKB-EC"/>
</dbReference>
<dbReference type="RefSeq" id="WP_183645475.1">
    <property type="nucleotide sequence ID" value="NZ_JACIBV010000001.1"/>
</dbReference>
<dbReference type="GO" id="GO:0009097">
    <property type="term" value="P:isoleucine biosynthetic process"/>
    <property type="evidence" value="ECO:0007669"/>
    <property type="project" value="TreeGrafter"/>
</dbReference>
<evidence type="ECO:0000259" key="7">
    <source>
        <dbReference type="Pfam" id="PF02776"/>
    </source>
</evidence>
<dbReference type="InterPro" id="IPR012001">
    <property type="entry name" value="Thiamin_PyroP_enz_TPP-bd_dom"/>
</dbReference>
<comment type="similarity">
    <text evidence="1 3">Belongs to the TPP enzyme family.</text>
</comment>
<dbReference type="InterPro" id="IPR011766">
    <property type="entry name" value="TPP_enzyme_TPP-bd"/>
</dbReference>
<feature type="domain" description="Thiamine pyrophosphate enzyme N-terminal TPP-binding" evidence="7">
    <location>
        <begin position="8"/>
        <end position="123"/>
    </location>
</feature>
<dbReference type="GeneID" id="95388349"/>
<evidence type="ECO:0000259" key="5">
    <source>
        <dbReference type="Pfam" id="PF00205"/>
    </source>
</evidence>
<dbReference type="InterPro" id="IPR012000">
    <property type="entry name" value="Thiamin_PyroP_enz_cen_dom"/>
</dbReference>
<dbReference type="GO" id="GO:0000287">
    <property type="term" value="F:magnesium ion binding"/>
    <property type="evidence" value="ECO:0007669"/>
    <property type="project" value="InterPro"/>
</dbReference>
<dbReference type="GO" id="GO:0030976">
    <property type="term" value="F:thiamine pyrophosphate binding"/>
    <property type="evidence" value="ECO:0007669"/>
    <property type="project" value="InterPro"/>
</dbReference>
<accession>A0A7W5V6T7</accession>
<proteinExistence type="inferred from homology"/>
<feature type="domain" description="Thiamine pyrophosphate enzyme central" evidence="5">
    <location>
        <begin position="196"/>
        <end position="325"/>
    </location>
</feature>
<evidence type="ECO:0000313" key="9">
    <source>
        <dbReference type="Proteomes" id="UP000579945"/>
    </source>
</evidence>
<dbReference type="PANTHER" id="PTHR18968:SF13">
    <property type="entry name" value="ACETOLACTATE SYNTHASE CATALYTIC SUBUNIT, MITOCHONDRIAL"/>
    <property type="match status" value="1"/>
</dbReference>
<evidence type="ECO:0000256" key="3">
    <source>
        <dbReference type="RuleBase" id="RU362132"/>
    </source>
</evidence>
<protein>
    <submittedName>
        <fullName evidence="8">Acetolactate synthase-1/2/3 large subunit</fullName>
        <ecNumber evidence="8">2.2.1.6</ecNumber>
    </submittedName>
</protein>
<name>A0A7W5V6T7_9ACTN</name>
<keyword evidence="2 3" id="KW-0786">Thiamine pyrophosphate</keyword>
<dbReference type="PANTHER" id="PTHR18968">
    <property type="entry name" value="THIAMINE PYROPHOSPHATE ENZYMES"/>
    <property type="match status" value="1"/>
</dbReference>
<dbReference type="CDD" id="cd00568">
    <property type="entry name" value="TPP_enzymes"/>
    <property type="match status" value="1"/>
</dbReference>
<dbReference type="InterPro" id="IPR029061">
    <property type="entry name" value="THDP-binding"/>
</dbReference>